<evidence type="ECO:0000256" key="5">
    <source>
        <dbReference type="ARBA" id="ARBA00022499"/>
    </source>
</evidence>
<keyword evidence="9" id="KW-0539">Nucleus</keyword>
<proteinExistence type="inferred from homology"/>
<feature type="region of interest" description="Disordered" evidence="11">
    <location>
        <begin position="324"/>
        <end position="533"/>
    </location>
</feature>
<evidence type="ECO:0000256" key="9">
    <source>
        <dbReference type="ARBA" id="ARBA00023242"/>
    </source>
</evidence>
<dbReference type="PROSITE" id="PS50053">
    <property type="entry name" value="UBIQUITIN_2"/>
    <property type="match status" value="5"/>
</dbReference>
<keyword evidence="10" id="KW-0175">Coiled coil</keyword>
<evidence type="ECO:0000256" key="3">
    <source>
        <dbReference type="ARBA" id="ARBA00008430"/>
    </source>
</evidence>
<dbReference type="InterPro" id="IPR050158">
    <property type="entry name" value="Ubiquitin_ubiquitin-like"/>
</dbReference>
<dbReference type="RefSeq" id="XP_020438596.1">
    <property type="nucleotide sequence ID" value="XM_020571322.1"/>
</dbReference>
<dbReference type="STRING" id="670386.D3AW18"/>
<dbReference type="GO" id="GO:0005634">
    <property type="term" value="C:nucleus"/>
    <property type="evidence" value="ECO:0007669"/>
    <property type="project" value="UniProtKB-SubCell"/>
</dbReference>
<organism evidence="13 14">
    <name type="scientific">Heterostelium pallidum (strain ATCC 26659 / Pp 5 / PN500)</name>
    <name type="common">Cellular slime mold</name>
    <name type="synonym">Polysphondylium pallidum</name>
    <dbReference type="NCBI Taxonomy" id="670386"/>
    <lineage>
        <taxon>Eukaryota</taxon>
        <taxon>Amoebozoa</taxon>
        <taxon>Evosea</taxon>
        <taxon>Eumycetozoa</taxon>
        <taxon>Dictyostelia</taxon>
        <taxon>Acytosteliales</taxon>
        <taxon>Acytosteliaceae</taxon>
        <taxon>Heterostelium</taxon>
    </lineage>
</organism>
<accession>D3AW18</accession>
<feature type="domain" description="Ubiquitin-like" evidence="12">
    <location>
        <begin position="77"/>
        <end position="152"/>
    </location>
</feature>
<dbReference type="AlphaFoldDB" id="D3AW18"/>
<keyword evidence="4" id="KW-0963">Cytoplasm</keyword>
<comment type="subcellular location">
    <subcellularLocation>
        <location evidence="2">Cytoplasm</location>
    </subcellularLocation>
    <subcellularLocation>
        <location evidence="1">Nucleus</location>
    </subcellularLocation>
</comment>
<feature type="domain" description="Ubiquitin-like" evidence="12">
    <location>
        <begin position="153"/>
        <end position="228"/>
    </location>
</feature>
<evidence type="ECO:0000256" key="1">
    <source>
        <dbReference type="ARBA" id="ARBA00004123"/>
    </source>
</evidence>
<feature type="compositionally biased region" description="Low complexity" evidence="11">
    <location>
        <begin position="514"/>
        <end position="528"/>
    </location>
</feature>
<evidence type="ECO:0000256" key="4">
    <source>
        <dbReference type="ARBA" id="ARBA00022490"/>
    </source>
</evidence>
<feature type="region of interest" description="Disordered" evidence="11">
    <location>
        <begin position="1033"/>
        <end position="1054"/>
    </location>
</feature>
<dbReference type="Gene3D" id="3.10.20.90">
    <property type="entry name" value="Phosphatidylinositol 3-kinase Catalytic Subunit, Chain A, domain 1"/>
    <property type="match status" value="5"/>
</dbReference>
<comment type="caution">
    <text evidence="13">The sequence shown here is derived from an EMBL/GenBank/DDBJ whole genome shotgun (WGS) entry which is preliminary data.</text>
</comment>
<dbReference type="InterPro" id="IPR000626">
    <property type="entry name" value="Ubiquitin-like_dom"/>
</dbReference>
<dbReference type="PANTHER" id="PTHR10666">
    <property type="entry name" value="UBIQUITIN"/>
    <property type="match status" value="1"/>
</dbReference>
<feature type="compositionally biased region" description="Low complexity" evidence="11">
    <location>
        <begin position="332"/>
        <end position="398"/>
    </location>
</feature>
<evidence type="ECO:0000256" key="10">
    <source>
        <dbReference type="SAM" id="Coils"/>
    </source>
</evidence>
<feature type="domain" description="Ubiquitin-like" evidence="12">
    <location>
        <begin position="288"/>
        <end position="324"/>
    </location>
</feature>
<dbReference type="CDD" id="cd01803">
    <property type="entry name" value="Ubl_ubiquitin"/>
    <property type="match status" value="3"/>
</dbReference>
<keyword evidence="6" id="KW-0597">Phosphoprotein</keyword>
<evidence type="ECO:0000256" key="8">
    <source>
        <dbReference type="ARBA" id="ARBA00022843"/>
    </source>
</evidence>
<dbReference type="OMA" id="DNAMEND"/>
<dbReference type="PROSITE" id="PS00299">
    <property type="entry name" value="UBIQUITIN_1"/>
    <property type="match status" value="4"/>
</dbReference>
<reference evidence="13 14" key="1">
    <citation type="journal article" date="2011" name="Genome Res.">
        <title>Phylogeny-wide analysis of social amoeba genomes highlights ancient origins for complex intercellular communication.</title>
        <authorList>
            <person name="Heidel A.J."/>
            <person name="Lawal H.M."/>
            <person name="Felder M."/>
            <person name="Schilde C."/>
            <person name="Helps N.R."/>
            <person name="Tunggal B."/>
            <person name="Rivero F."/>
            <person name="John U."/>
            <person name="Schleicher M."/>
            <person name="Eichinger L."/>
            <person name="Platzer M."/>
            <person name="Noegel A.A."/>
            <person name="Schaap P."/>
            <person name="Gloeckner G."/>
        </authorList>
    </citation>
    <scope>NUCLEOTIDE SEQUENCE [LARGE SCALE GENOMIC DNA]</scope>
    <source>
        <strain evidence="14">ATCC 26659 / Pp 5 / PN500</strain>
    </source>
</reference>
<feature type="compositionally biased region" description="Basic and acidic residues" evidence="11">
    <location>
        <begin position="495"/>
        <end position="508"/>
    </location>
</feature>
<evidence type="ECO:0000313" key="13">
    <source>
        <dbReference type="EMBL" id="EFA86491.1"/>
    </source>
</evidence>
<evidence type="ECO:0000256" key="7">
    <source>
        <dbReference type="ARBA" id="ARBA00022737"/>
    </source>
</evidence>
<gene>
    <name evidence="13" type="ORF">PPL_00285</name>
</gene>
<dbReference type="Pfam" id="PF00240">
    <property type="entry name" value="ubiquitin"/>
    <property type="match status" value="5"/>
</dbReference>
<dbReference type="InterPro" id="IPR019956">
    <property type="entry name" value="Ubiquitin_dom"/>
</dbReference>
<dbReference type="SUPFAM" id="SSF54236">
    <property type="entry name" value="Ubiquitin-like"/>
    <property type="match status" value="5"/>
</dbReference>
<comment type="similarity">
    <text evidence="3">Belongs to the ubiquitin family.</text>
</comment>
<dbReference type="InterPro" id="IPR019954">
    <property type="entry name" value="Ubiquitin_CS"/>
</dbReference>
<name>D3AW18_HETP5</name>
<feature type="compositionally biased region" description="Acidic residues" evidence="11">
    <location>
        <begin position="1037"/>
        <end position="1047"/>
    </location>
</feature>
<dbReference type="Proteomes" id="UP000001396">
    <property type="component" value="Unassembled WGS sequence"/>
</dbReference>
<feature type="compositionally biased region" description="Polar residues" evidence="11">
    <location>
        <begin position="439"/>
        <end position="465"/>
    </location>
</feature>
<dbReference type="InParanoid" id="D3AW18"/>
<dbReference type="FunFam" id="3.10.20.90:FF:000160">
    <property type="entry name" value="Polyubiquitin-C"/>
    <property type="match status" value="1"/>
</dbReference>
<evidence type="ECO:0000256" key="11">
    <source>
        <dbReference type="SAM" id="MobiDB-lite"/>
    </source>
</evidence>
<feature type="coiled-coil region" evidence="10">
    <location>
        <begin position="601"/>
        <end position="647"/>
    </location>
</feature>
<dbReference type="FunFam" id="3.10.20.90:FF:000469">
    <property type="entry name" value="Polyubiquitin-C"/>
    <property type="match status" value="1"/>
</dbReference>
<feature type="compositionally biased region" description="Low complexity" evidence="11">
    <location>
        <begin position="466"/>
        <end position="483"/>
    </location>
</feature>
<keyword evidence="5" id="KW-1017">Isopeptide bond</keyword>
<protein>
    <recommendedName>
        <fullName evidence="12">Ubiquitin-like domain-containing protein</fullName>
    </recommendedName>
</protein>
<dbReference type="SMART" id="SM00213">
    <property type="entry name" value="UBQ"/>
    <property type="match status" value="5"/>
</dbReference>
<feature type="domain" description="Ubiquitin-like" evidence="12">
    <location>
        <begin position="228"/>
        <end position="287"/>
    </location>
</feature>
<evidence type="ECO:0000256" key="6">
    <source>
        <dbReference type="ARBA" id="ARBA00022553"/>
    </source>
</evidence>
<dbReference type="GeneID" id="31355819"/>
<dbReference type="PRINTS" id="PR00348">
    <property type="entry name" value="UBIQUITIN"/>
</dbReference>
<feature type="coiled-coil region" evidence="10">
    <location>
        <begin position="756"/>
        <end position="839"/>
    </location>
</feature>
<dbReference type="FunFam" id="3.10.20.90:FF:000158">
    <property type="entry name" value="Polyubiquitin 5"/>
    <property type="match status" value="3"/>
</dbReference>
<keyword evidence="8" id="KW-0832">Ubl conjugation</keyword>
<evidence type="ECO:0000256" key="2">
    <source>
        <dbReference type="ARBA" id="ARBA00004496"/>
    </source>
</evidence>
<keyword evidence="14" id="KW-1185">Reference proteome</keyword>
<sequence length="1074" mass="123095">MQIFVKTLTGKTITLEVEGSDTIENVKTKIQDKEGIPPDQQRLIFAGKQLEDGRTLSDYNIQKESTLHLVLRLRGGMQIFVKTLTGKTITLEVEGSDTIENVKTKIQDKEGIPPDQQRLIFAGKQLEDGRTLSDYNIQKESTLHLVLRLRGGMQIFVKTLTGKTITLEVEGSDTIENVKTKIQDKEGIPPDQQRLIFAGKQLEDGRTLSDYNIQKESTLHLVLRLRGVEGSDTIENVKTKIQDKEGIPPDQQRLIFAGKQLEDGRTLSDYNIQKESTLHLVLRLRGGMQIFVKTLTGKTITLEVEGSDTIENVKTKIQDKEEGLFFKKKPNSPTTTTTTEASPTTTINSPKQQQQQEQQSNNLFQSLNFKPKSNDKSNSNSNSDNVDNQQTSSQVDNVVENDDVKKKRSIKKIKNNFNRPGRLLLDDNDNDRNDSSSNIEQQSTLEYEQSPTSSLSSSINEYTSDSLVVTSTPTTQTNTDVSVRNQEQEQEEQEEKQKEQRQEEHEQEQVTIDVNNVNNSSSISSISNQDEDNNVIDVDNDIKEQQQIESDNNNNNNNIDSNNNIINEYNNKKSMFKYSIESIKDSCKKMFVERSRINDILMSNTGELKELNEQLDNAMENDDFDRAQSIDQRILEIKESVQQLKKQQVDMLKTLQLLEVGAGESLDEMASRYRQDLSLATDNIASLQTMHRQLVDDYQQAVESELVNLQDDIAVREELLSREHSHIQLDRELLDKSIQSLGELVARATLPLTTEKEQLIVLRQEKQVEIDELLRQLEAKKAEQLAIDQQVEQVDEKIQLARQRFHKEDSRIQQKKEDLEAQDQAVAKLESELLSVKQQYETKKNPVDHQSFKIIKELDELLKQDKQFNNEVNITIDIIKEQQQRIDIISKDLINHYNSIENINKKTSSIKLNIESLQTTVLSRQKDIVLLKNSINVMLETIPQLEQSKQIAKDAKKFSEAGSILNDIKQQQQQLVEKKQRLSELQEEMDIDNKMIATLSAELLDFENQLAQHETDSNQCLLSHLQDRIKQLKSKEEGEEEEEEEEGPTTLKDFHKSELQWIENEISYINFCNK</sequence>
<dbReference type="InterPro" id="IPR029071">
    <property type="entry name" value="Ubiquitin-like_domsf"/>
</dbReference>
<evidence type="ECO:0000313" key="14">
    <source>
        <dbReference type="Proteomes" id="UP000001396"/>
    </source>
</evidence>
<evidence type="ECO:0000259" key="12">
    <source>
        <dbReference type="PROSITE" id="PS50053"/>
    </source>
</evidence>
<feature type="domain" description="Ubiquitin-like" evidence="12">
    <location>
        <begin position="1"/>
        <end position="76"/>
    </location>
</feature>
<dbReference type="GO" id="GO:0005737">
    <property type="term" value="C:cytoplasm"/>
    <property type="evidence" value="ECO:0007669"/>
    <property type="project" value="UniProtKB-SubCell"/>
</dbReference>
<keyword evidence="7" id="KW-0677">Repeat</keyword>
<dbReference type="EMBL" id="ADBJ01000002">
    <property type="protein sequence ID" value="EFA86491.1"/>
    <property type="molecule type" value="Genomic_DNA"/>
</dbReference>